<evidence type="ECO:0000259" key="15">
    <source>
        <dbReference type="PROSITE" id="PS50089"/>
    </source>
</evidence>
<evidence type="ECO:0000256" key="5">
    <source>
        <dbReference type="ARBA" id="ARBA00022723"/>
    </source>
</evidence>
<feature type="region of interest" description="Disordered" evidence="13">
    <location>
        <begin position="103"/>
        <end position="159"/>
    </location>
</feature>
<evidence type="ECO:0000256" key="1">
    <source>
        <dbReference type="ARBA" id="ARBA00004167"/>
    </source>
</evidence>
<protein>
    <submittedName>
        <fullName evidence="16">RING finger 1</fullName>
    </submittedName>
</protein>
<evidence type="ECO:0000256" key="2">
    <source>
        <dbReference type="ARBA" id="ARBA00004906"/>
    </source>
</evidence>
<dbReference type="SUPFAM" id="SSF57850">
    <property type="entry name" value="RING/U-box"/>
    <property type="match status" value="1"/>
</dbReference>
<name>Q6ZGZ5_ORYSJ</name>
<dbReference type="SMART" id="SM00184">
    <property type="entry name" value="RING"/>
    <property type="match status" value="1"/>
</dbReference>
<dbReference type="GO" id="GO:0016740">
    <property type="term" value="F:transferase activity"/>
    <property type="evidence" value="ECO:0007669"/>
    <property type="project" value="UniProtKB-KW"/>
</dbReference>
<evidence type="ECO:0000256" key="3">
    <source>
        <dbReference type="ARBA" id="ARBA00022679"/>
    </source>
</evidence>
<dbReference type="EMBL" id="AP004096">
    <property type="protein sequence ID" value="BAD07666.1"/>
    <property type="molecule type" value="Genomic_DNA"/>
</dbReference>
<comment type="pathway">
    <text evidence="2">Protein modification; protein ubiquitination.</text>
</comment>
<dbReference type="Proteomes" id="UP000000763">
    <property type="component" value="Chromosome 2"/>
</dbReference>
<dbReference type="GO" id="GO:0008270">
    <property type="term" value="F:zinc ion binding"/>
    <property type="evidence" value="ECO:0007669"/>
    <property type="project" value="UniProtKB-KW"/>
</dbReference>
<proteinExistence type="inferred from homology"/>
<feature type="transmembrane region" description="Helical" evidence="14">
    <location>
        <begin position="170"/>
        <end position="191"/>
    </location>
</feature>
<keyword evidence="8" id="KW-0862">Zinc</keyword>
<evidence type="ECO:0000256" key="13">
    <source>
        <dbReference type="SAM" id="MobiDB-lite"/>
    </source>
</evidence>
<dbReference type="OrthoDB" id="8062037at2759"/>
<evidence type="ECO:0000313" key="16">
    <source>
        <dbReference type="EMBL" id="BAD07666.1"/>
    </source>
</evidence>
<evidence type="ECO:0000256" key="10">
    <source>
        <dbReference type="ARBA" id="ARBA00023136"/>
    </source>
</evidence>
<keyword evidence="9 14" id="KW-1133">Transmembrane helix</keyword>
<evidence type="ECO:0000256" key="14">
    <source>
        <dbReference type="SAM" id="Phobius"/>
    </source>
</evidence>
<reference evidence="17" key="1">
    <citation type="journal article" date="2005" name="Nature">
        <title>The map-based sequence of the rice genome.</title>
        <authorList>
            <consortium name="International rice genome sequencing project (IRGSP)"/>
            <person name="Matsumoto T."/>
            <person name="Wu J."/>
            <person name="Kanamori H."/>
            <person name="Katayose Y."/>
            <person name="Fujisawa M."/>
            <person name="Namiki N."/>
            <person name="Mizuno H."/>
            <person name="Yamamoto K."/>
            <person name="Antonio B.A."/>
            <person name="Baba T."/>
            <person name="Sakata K."/>
            <person name="Nagamura Y."/>
            <person name="Aoki H."/>
            <person name="Arikawa K."/>
            <person name="Arita K."/>
            <person name="Bito T."/>
            <person name="Chiden Y."/>
            <person name="Fujitsuka N."/>
            <person name="Fukunaka R."/>
            <person name="Hamada M."/>
            <person name="Harada C."/>
            <person name="Hayashi A."/>
            <person name="Hijishita S."/>
            <person name="Honda M."/>
            <person name="Hosokawa S."/>
            <person name="Ichikawa Y."/>
            <person name="Idonuma A."/>
            <person name="Iijima M."/>
            <person name="Ikeda M."/>
            <person name="Ikeno M."/>
            <person name="Ito K."/>
            <person name="Ito S."/>
            <person name="Ito T."/>
            <person name="Ito Y."/>
            <person name="Ito Y."/>
            <person name="Iwabuchi A."/>
            <person name="Kamiya K."/>
            <person name="Karasawa W."/>
            <person name="Kurita K."/>
            <person name="Katagiri S."/>
            <person name="Kikuta A."/>
            <person name="Kobayashi H."/>
            <person name="Kobayashi N."/>
            <person name="Machita K."/>
            <person name="Maehara T."/>
            <person name="Masukawa M."/>
            <person name="Mizubayashi T."/>
            <person name="Mukai Y."/>
            <person name="Nagasaki H."/>
            <person name="Nagata Y."/>
            <person name="Naito S."/>
            <person name="Nakashima M."/>
            <person name="Nakama Y."/>
            <person name="Nakamichi Y."/>
            <person name="Nakamura M."/>
            <person name="Meguro A."/>
            <person name="Negishi M."/>
            <person name="Ohta I."/>
            <person name="Ohta T."/>
            <person name="Okamoto M."/>
            <person name="Ono N."/>
            <person name="Saji S."/>
            <person name="Sakaguchi M."/>
            <person name="Sakai K."/>
            <person name="Shibata M."/>
            <person name="Shimokawa T."/>
            <person name="Song J."/>
            <person name="Takazaki Y."/>
            <person name="Terasawa K."/>
            <person name="Tsugane M."/>
            <person name="Tsuji K."/>
            <person name="Ueda S."/>
            <person name="Waki K."/>
            <person name="Yamagata H."/>
            <person name="Yamamoto M."/>
            <person name="Yamamoto S."/>
            <person name="Yamane H."/>
            <person name="Yoshiki S."/>
            <person name="Yoshihara R."/>
            <person name="Yukawa K."/>
            <person name="Zhong H."/>
            <person name="Yano M."/>
            <person name="Yuan Q."/>
            <person name="Ouyang S."/>
            <person name="Liu J."/>
            <person name="Jones K.M."/>
            <person name="Gansberger K."/>
            <person name="Moffat K."/>
            <person name="Hill J."/>
            <person name="Bera J."/>
            <person name="Fadrosh D."/>
            <person name="Jin S."/>
            <person name="Johri S."/>
            <person name="Kim M."/>
            <person name="Overton L."/>
            <person name="Reardon M."/>
            <person name="Tsitrin T."/>
            <person name="Vuong H."/>
            <person name="Weaver B."/>
            <person name="Ciecko A."/>
            <person name="Tallon L."/>
            <person name="Jackson J."/>
            <person name="Pai G."/>
            <person name="Aken S.V."/>
            <person name="Utterback T."/>
            <person name="Reidmuller S."/>
            <person name="Feldblyum T."/>
            <person name="Hsiao J."/>
            <person name="Zismann V."/>
            <person name="Iobst S."/>
            <person name="de Vazeille A.R."/>
            <person name="Buell C.R."/>
            <person name="Ying K."/>
            <person name="Li Y."/>
            <person name="Lu T."/>
            <person name="Huang Y."/>
            <person name="Zhao Q."/>
            <person name="Feng Q."/>
            <person name="Zhang L."/>
            <person name="Zhu J."/>
            <person name="Weng Q."/>
            <person name="Mu J."/>
            <person name="Lu Y."/>
            <person name="Fan D."/>
            <person name="Liu Y."/>
            <person name="Guan J."/>
            <person name="Zhang Y."/>
            <person name="Yu S."/>
            <person name="Liu X."/>
            <person name="Zhang Y."/>
            <person name="Hong G."/>
            <person name="Han B."/>
            <person name="Choisne N."/>
            <person name="Demange N."/>
            <person name="Orjeda G."/>
            <person name="Samain S."/>
            <person name="Cattolico L."/>
            <person name="Pelletier E."/>
            <person name="Couloux A."/>
            <person name="Segurens B."/>
            <person name="Wincker P."/>
            <person name="D'Hont A."/>
            <person name="Scarpelli C."/>
            <person name="Weissenbach J."/>
            <person name="Salanoubat M."/>
            <person name="Quetier F."/>
            <person name="Yu Y."/>
            <person name="Kim H.R."/>
            <person name="Rambo T."/>
            <person name="Currie J."/>
            <person name="Collura K."/>
            <person name="Luo M."/>
            <person name="Yang T."/>
            <person name="Ammiraju J.S.S."/>
            <person name="Engler F."/>
            <person name="Soderlund C."/>
            <person name="Wing R.A."/>
            <person name="Palmer L.E."/>
            <person name="de la Bastide M."/>
            <person name="Spiegel L."/>
            <person name="Nascimento L."/>
            <person name="Zutavern T."/>
            <person name="O'Shaughnessy A."/>
            <person name="Dike S."/>
            <person name="Dedhia N."/>
            <person name="Preston R."/>
            <person name="Balija V."/>
            <person name="McCombie W.R."/>
            <person name="Chow T."/>
            <person name="Chen H."/>
            <person name="Chung M."/>
            <person name="Chen C."/>
            <person name="Shaw J."/>
            <person name="Wu H."/>
            <person name="Hsiao K."/>
            <person name="Chao Y."/>
            <person name="Chu M."/>
            <person name="Cheng C."/>
            <person name="Hour A."/>
            <person name="Lee P."/>
            <person name="Lin S."/>
            <person name="Lin Y."/>
            <person name="Liou J."/>
            <person name="Liu S."/>
            <person name="Hsing Y."/>
            <person name="Raghuvanshi S."/>
            <person name="Mohanty A."/>
            <person name="Bharti A.K."/>
            <person name="Gaur A."/>
            <person name="Gupta V."/>
            <person name="Kumar D."/>
            <person name="Ravi V."/>
            <person name="Vij S."/>
            <person name="Kapur A."/>
            <person name="Khurana P."/>
            <person name="Khurana P."/>
            <person name="Khurana J.P."/>
            <person name="Tyagi A.K."/>
            <person name="Gaikwad K."/>
            <person name="Singh A."/>
            <person name="Dalal V."/>
            <person name="Srivastava S."/>
            <person name="Dixit A."/>
            <person name="Pal A.K."/>
            <person name="Ghazi I.A."/>
            <person name="Yadav M."/>
            <person name="Pandit A."/>
            <person name="Bhargava A."/>
            <person name="Sureshbabu K."/>
            <person name="Batra K."/>
            <person name="Sharma T.R."/>
            <person name="Mohapatra T."/>
            <person name="Singh N.K."/>
            <person name="Messing J."/>
            <person name="Nelson A.B."/>
            <person name="Fuks G."/>
            <person name="Kavchok S."/>
            <person name="Keizer G."/>
            <person name="Linton E."/>
            <person name="Llaca V."/>
            <person name="Song R."/>
            <person name="Tanyolac B."/>
            <person name="Young S."/>
            <person name="Ho-Il K."/>
            <person name="Hahn J.H."/>
            <person name="Sangsakoo G."/>
            <person name="Vanavichit A."/>
            <person name="de Mattos Luiz.A.T."/>
            <person name="Zimmer P.D."/>
            <person name="Malone G."/>
            <person name="Dellagostin O."/>
            <person name="de Oliveira A.C."/>
            <person name="Bevan M."/>
            <person name="Bancroft I."/>
            <person name="Minx P."/>
            <person name="Cordum H."/>
            <person name="Wilson R."/>
            <person name="Cheng Z."/>
            <person name="Jin W."/>
            <person name="Jiang J."/>
            <person name="Leong S.A."/>
            <person name="Iwama H."/>
            <person name="Gojobori T."/>
            <person name="Itoh T."/>
            <person name="Niimura Y."/>
            <person name="Fujii Y."/>
            <person name="Habara T."/>
            <person name="Sakai H."/>
            <person name="Sato Y."/>
            <person name="Wilson G."/>
            <person name="Kumar K."/>
            <person name="McCouch S."/>
            <person name="Juretic N."/>
            <person name="Hoen D."/>
            <person name="Wright S."/>
            <person name="Bruskiewich R."/>
            <person name="Bureau T."/>
            <person name="Miyao A."/>
            <person name="Hirochika H."/>
            <person name="Nishikawa T."/>
            <person name="Kadowaki K."/>
            <person name="Sugiura M."/>
            <person name="Burr B."/>
            <person name="Sasaki T."/>
        </authorList>
    </citation>
    <scope>NUCLEOTIDE SEQUENCE [LARGE SCALE GENOMIC DNA]</scope>
    <source>
        <strain evidence="17">cv. Nipponbare</strain>
    </source>
</reference>
<dbReference type="PANTHER" id="PTHR45768:SF16">
    <property type="entry name" value="E3 UBIQUITIN-PROTEIN LIGASE ATL4"/>
    <property type="match status" value="1"/>
</dbReference>
<keyword evidence="7" id="KW-0833">Ubl conjugation pathway</keyword>
<reference evidence="17" key="2">
    <citation type="journal article" date="2008" name="Nucleic Acids Res.">
        <title>The rice annotation project database (RAP-DB): 2008 update.</title>
        <authorList>
            <consortium name="The rice annotation project (RAP)"/>
        </authorList>
    </citation>
    <scope>GENOME REANNOTATION</scope>
    <source>
        <strain evidence="17">cv. Nipponbare</strain>
    </source>
</reference>
<evidence type="ECO:0000256" key="4">
    <source>
        <dbReference type="ARBA" id="ARBA00022692"/>
    </source>
</evidence>
<organism evidence="16 17">
    <name type="scientific">Oryza sativa subsp. japonica</name>
    <name type="common">Rice</name>
    <dbReference type="NCBI Taxonomy" id="39947"/>
    <lineage>
        <taxon>Eukaryota</taxon>
        <taxon>Viridiplantae</taxon>
        <taxon>Streptophyta</taxon>
        <taxon>Embryophyta</taxon>
        <taxon>Tracheophyta</taxon>
        <taxon>Spermatophyta</taxon>
        <taxon>Magnoliopsida</taxon>
        <taxon>Liliopsida</taxon>
        <taxon>Poales</taxon>
        <taxon>Poaceae</taxon>
        <taxon>BOP clade</taxon>
        <taxon>Oryzoideae</taxon>
        <taxon>Oryzeae</taxon>
        <taxon>Oryzinae</taxon>
        <taxon>Oryza</taxon>
        <taxon>Oryza sativa</taxon>
    </lineage>
</organism>
<evidence type="ECO:0000256" key="11">
    <source>
        <dbReference type="ARBA" id="ARBA00024209"/>
    </source>
</evidence>
<dbReference type="CDD" id="cd16461">
    <property type="entry name" value="RING-H2_EL5-like"/>
    <property type="match status" value="1"/>
</dbReference>
<dbReference type="Gene3D" id="3.30.40.10">
    <property type="entry name" value="Zinc/RING finger domain, C3HC4 (zinc finger)"/>
    <property type="match status" value="1"/>
</dbReference>
<keyword evidence="5" id="KW-0479">Metal-binding</keyword>
<evidence type="ECO:0000256" key="9">
    <source>
        <dbReference type="ARBA" id="ARBA00022989"/>
    </source>
</evidence>
<feature type="compositionally biased region" description="Low complexity" evidence="13">
    <location>
        <begin position="206"/>
        <end position="233"/>
    </location>
</feature>
<dbReference type="PANTHER" id="PTHR45768">
    <property type="entry name" value="E3 UBIQUITIN-PROTEIN LIGASE RNF13-LIKE"/>
    <property type="match status" value="1"/>
</dbReference>
<dbReference type="FunFam" id="3.30.40.10:FF:000366">
    <property type="entry name" value="E3 ubiquitin-protein ligase ATL4"/>
    <property type="match status" value="1"/>
</dbReference>
<feature type="compositionally biased region" description="Low complexity" evidence="13">
    <location>
        <begin position="140"/>
        <end position="151"/>
    </location>
</feature>
<keyword evidence="10 14" id="KW-0472">Membrane</keyword>
<keyword evidence="4 14" id="KW-0812">Transmembrane</keyword>
<keyword evidence="6 12" id="KW-0863">Zinc-finger</keyword>
<evidence type="ECO:0000256" key="12">
    <source>
        <dbReference type="PROSITE-ProRule" id="PRU00175"/>
    </source>
</evidence>
<feature type="region of interest" description="Disordered" evidence="13">
    <location>
        <begin position="334"/>
        <end position="354"/>
    </location>
</feature>
<evidence type="ECO:0000256" key="6">
    <source>
        <dbReference type="ARBA" id="ARBA00022771"/>
    </source>
</evidence>
<evidence type="ECO:0000313" key="17">
    <source>
        <dbReference type="Proteomes" id="UP000000763"/>
    </source>
</evidence>
<dbReference type="KEGG" id="osa:4330365"/>
<keyword evidence="3" id="KW-0808">Transferase</keyword>
<gene>
    <name evidence="16" type="primary">OJ1743_B12.17</name>
</gene>
<evidence type="ECO:0000256" key="7">
    <source>
        <dbReference type="ARBA" id="ARBA00022786"/>
    </source>
</evidence>
<dbReference type="PROSITE" id="PS50089">
    <property type="entry name" value="ZF_RING_2"/>
    <property type="match status" value="1"/>
</dbReference>
<evidence type="ECO:0000256" key="8">
    <source>
        <dbReference type="ARBA" id="ARBA00022833"/>
    </source>
</evidence>
<comment type="similarity">
    <text evidence="11">Belongs to the RING-type zinc finger family. ATL subfamily.</text>
</comment>
<accession>Q6ZGZ5</accession>
<dbReference type="InterPro" id="IPR013083">
    <property type="entry name" value="Znf_RING/FYVE/PHD"/>
</dbReference>
<comment type="subcellular location">
    <subcellularLocation>
        <location evidence="1">Membrane</location>
        <topology evidence="1">Single-pass membrane protein</topology>
    </subcellularLocation>
</comment>
<feature type="region of interest" description="Disordered" evidence="13">
    <location>
        <begin position="35"/>
        <end position="54"/>
    </location>
</feature>
<sequence>MLLIREERDGYNSCPTPPKTTSRHREMTLRTIKVRKSNQSQRHKSQMNKESREKKLDMFTHRKVISDLVSSDVCACVCSTSTRLTANHLVFALRFRSLSVPTPRTPKPINKGARPHAGPSLKHTVSFPPMASLPPPAPPAIGGDPLAATIPPSLPSPAPSSSSLNLSPSLLIITALLAFVFFASVSIHFLLRCLARPSHPAPSPLPRASAAAQRATTASAVEAGEATAASAVGRSHEGEAAAGGGEEVDDEKERLIASLPLFTMASALAALPKSSPDCAVCLSPFAPEAELRLLPACRHAFHASCVDAWLRTTPSCPLCRATVSLPHPPLPTAAAAAASNAAQQDPLDSRSSNNSRSFRVEIGSISNRRSSAAADDRRTYSLGSFDYRVDEEVEAVVSRIARPAAAKSTTGSVTPAPGEALAEAAGSRGWLREYVDRLASSASSLSGRWSGRWSARWSQSHHSNRQEDSWRWDPEAAVMSAPRGVDDDEPGFVTLYRWIVGV</sequence>
<dbReference type="Pfam" id="PF13639">
    <property type="entry name" value="zf-RING_2"/>
    <property type="match status" value="1"/>
</dbReference>
<dbReference type="InterPro" id="IPR001841">
    <property type="entry name" value="Znf_RING"/>
</dbReference>
<dbReference type="AlphaFoldDB" id="Q6ZGZ5"/>
<feature type="region of interest" description="Disordered" evidence="13">
    <location>
        <begin position="202"/>
        <end position="249"/>
    </location>
</feature>
<dbReference type="GeneID" id="4330365"/>
<feature type="compositionally biased region" description="Basic residues" evidence="13">
    <location>
        <begin position="35"/>
        <end position="46"/>
    </location>
</feature>
<feature type="domain" description="RING-type" evidence="15">
    <location>
        <begin position="278"/>
        <end position="320"/>
    </location>
</feature>
<dbReference type="GO" id="GO:0016020">
    <property type="term" value="C:membrane"/>
    <property type="evidence" value="ECO:0007669"/>
    <property type="project" value="UniProtKB-SubCell"/>
</dbReference>